<feature type="chain" id="PRO_5037058552" description="Calcineurin-like phosphoesterase domain-containing protein" evidence="1">
    <location>
        <begin position="33"/>
        <end position="379"/>
    </location>
</feature>
<dbReference type="EMBL" id="BMQL01000012">
    <property type="protein sequence ID" value="GGR10457.1"/>
    <property type="molecule type" value="Genomic_DNA"/>
</dbReference>
<feature type="domain" description="Calcineurin-like phosphoesterase" evidence="2">
    <location>
        <begin position="75"/>
        <end position="304"/>
    </location>
</feature>
<evidence type="ECO:0000256" key="1">
    <source>
        <dbReference type="SAM" id="SignalP"/>
    </source>
</evidence>
<evidence type="ECO:0000313" key="4">
    <source>
        <dbReference type="Proteomes" id="UP000603865"/>
    </source>
</evidence>
<dbReference type="GO" id="GO:0016787">
    <property type="term" value="F:hydrolase activity"/>
    <property type="evidence" value="ECO:0007669"/>
    <property type="project" value="InterPro"/>
</dbReference>
<evidence type="ECO:0000259" key="2">
    <source>
        <dbReference type="Pfam" id="PF00149"/>
    </source>
</evidence>
<dbReference type="Pfam" id="PF00149">
    <property type="entry name" value="Metallophos"/>
    <property type="match status" value="1"/>
</dbReference>
<dbReference type="Gene3D" id="3.60.21.10">
    <property type="match status" value="1"/>
</dbReference>
<organism evidence="3 4">
    <name type="scientific">Deinococcus ruber</name>
    <dbReference type="NCBI Taxonomy" id="1848197"/>
    <lineage>
        <taxon>Bacteria</taxon>
        <taxon>Thermotogati</taxon>
        <taxon>Deinococcota</taxon>
        <taxon>Deinococci</taxon>
        <taxon>Deinococcales</taxon>
        <taxon>Deinococcaceae</taxon>
        <taxon>Deinococcus</taxon>
    </lineage>
</organism>
<dbReference type="PANTHER" id="PTHR43143">
    <property type="entry name" value="METALLOPHOSPHOESTERASE, CALCINEURIN SUPERFAMILY"/>
    <property type="match status" value="1"/>
</dbReference>
<feature type="signal peptide" evidence="1">
    <location>
        <begin position="1"/>
        <end position="32"/>
    </location>
</feature>
<dbReference type="SUPFAM" id="SSF56300">
    <property type="entry name" value="Metallo-dependent phosphatases"/>
    <property type="match status" value="1"/>
</dbReference>
<gene>
    <name evidence="3" type="ORF">GCM10008957_23910</name>
</gene>
<reference evidence="3" key="1">
    <citation type="journal article" date="2014" name="Int. J. Syst. Evol. Microbiol.">
        <title>Complete genome sequence of Corynebacterium casei LMG S-19264T (=DSM 44701T), isolated from a smear-ripened cheese.</title>
        <authorList>
            <consortium name="US DOE Joint Genome Institute (JGI-PGF)"/>
            <person name="Walter F."/>
            <person name="Albersmeier A."/>
            <person name="Kalinowski J."/>
            <person name="Ruckert C."/>
        </authorList>
    </citation>
    <scope>NUCLEOTIDE SEQUENCE</scope>
    <source>
        <strain evidence="3">JCM 31311</strain>
    </source>
</reference>
<dbReference type="AlphaFoldDB" id="A0A918C7F6"/>
<reference evidence="3" key="2">
    <citation type="submission" date="2020-09" db="EMBL/GenBank/DDBJ databases">
        <authorList>
            <person name="Sun Q."/>
            <person name="Ohkuma M."/>
        </authorList>
    </citation>
    <scope>NUCLEOTIDE SEQUENCE</scope>
    <source>
        <strain evidence="3">JCM 31311</strain>
    </source>
</reference>
<keyword evidence="1" id="KW-0732">Signal</keyword>
<keyword evidence="4" id="KW-1185">Reference proteome</keyword>
<sequence>MGVTFPRKAACMLKRQMLSLLPVLLLAACAPAQMGRTGAANSDVLFTFSTVGDSREDPTTEGLSAQNKLWLQNTRAWSRIMNEANAQGAEALFFNGDMIMGYTTDRVTLDRQYAFWRGMAATLMERGTYVMPVAGNHEVQEKGTDAAGKGIKLARVGNEEAWRANMGDLIMDAGRWKTLTGLDASAFDPANTPVAGGADKVSTDQAQLTYSFDAGGSHFAVINTDAVGWDSHAPAAWLARDLAAAKARGAAHIFVFGHKPAYTYKYNDKVPAGGIDTDPENQQAFWNTIETYNATYFSGHEHIYHADQPTRAQGGKAWQVIVGSGGSPFEAKPGDSQNPQDRMYAWVTVQVMKSGQVHVDAYGFNDQYGPTQKLASWNL</sequence>
<dbReference type="InterPro" id="IPR029052">
    <property type="entry name" value="Metallo-depent_PP-like"/>
</dbReference>
<comment type="caution">
    <text evidence="3">The sequence shown here is derived from an EMBL/GenBank/DDBJ whole genome shotgun (WGS) entry which is preliminary data.</text>
</comment>
<accession>A0A918C7F6</accession>
<name>A0A918C7F6_9DEIO</name>
<proteinExistence type="predicted"/>
<dbReference type="InterPro" id="IPR051918">
    <property type="entry name" value="STPP_CPPED1"/>
</dbReference>
<dbReference type="InterPro" id="IPR004843">
    <property type="entry name" value="Calcineurin-like_PHP"/>
</dbReference>
<dbReference type="PROSITE" id="PS51257">
    <property type="entry name" value="PROKAR_LIPOPROTEIN"/>
    <property type="match status" value="1"/>
</dbReference>
<evidence type="ECO:0000313" key="3">
    <source>
        <dbReference type="EMBL" id="GGR10457.1"/>
    </source>
</evidence>
<dbReference type="PANTHER" id="PTHR43143:SF1">
    <property type="entry name" value="SERINE_THREONINE-PROTEIN PHOSPHATASE CPPED1"/>
    <property type="match status" value="1"/>
</dbReference>
<protein>
    <recommendedName>
        <fullName evidence="2">Calcineurin-like phosphoesterase domain-containing protein</fullName>
    </recommendedName>
</protein>
<dbReference type="Proteomes" id="UP000603865">
    <property type="component" value="Unassembled WGS sequence"/>
</dbReference>